<dbReference type="STRING" id="402676.B6K1N6"/>
<dbReference type="GO" id="GO:0015851">
    <property type="term" value="P:nucleobase transport"/>
    <property type="evidence" value="ECO:0000318"/>
    <property type="project" value="GO_Central"/>
</dbReference>
<feature type="transmembrane region" description="Helical" evidence="7">
    <location>
        <begin position="401"/>
        <end position="420"/>
    </location>
</feature>
<dbReference type="JaponicusDB" id="SJAG_02147"/>
<evidence type="ECO:0000256" key="6">
    <source>
        <dbReference type="SAM" id="MobiDB-lite"/>
    </source>
</evidence>
<feature type="transmembrane region" description="Helical" evidence="7">
    <location>
        <begin position="175"/>
        <end position="193"/>
    </location>
</feature>
<evidence type="ECO:0000256" key="3">
    <source>
        <dbReference type="ARBA" id="ARBA00022692"/>
    </source>
</evidence>
<keyword evidence="9" id="KW-1185">Reference proteome</keyword>
<feature type="transmembrane region" description="Helical" evidence="7">
    <location>
        <begin position="79"/>
        <end position="100"/>
    </location>
</feature>
<dbReference type="OrthoDB" id="2018619at2759"/>
<feature type="transmembrane region" description="Helical" evidence="7">
    <location>
        <begin position="240"/>
        <end position="260"/>
    </location>
</feature>
<evidence type="ECO:0000313" key="8">
    <source>
        <dbReference type="EMBL" id="EEB07067.2"/>
    </source>
</evidence>
<dbReference type="GO" id="GO:0005886">
    <property type="term" value="C:plasma membrane"/>
    <property type="evidence" value="ECO:0000318"/>
    <property type="project" value="GO_Central"/>
</dbReference>
<feature type="region of interest" description="Disordered" evidence="6">
    <location>
        <begin position="532"/>
        <end position="561"/>
    </location>
</feature>
<evidence type="ECO:0000256" key="2">
    <source>
        <dbReference type="ARBA" id="ARBA00008974"/>
    </source>
</evidence>
<name>B6K1N6_SCHJY</name>
<feature type="transmembrane region" description="Helical" evidence="7">
    <location>
        <begin position="483"/>
        <end position="503"/>
    </location>
</feature>
<feature type="transmembrane region" description="Helical" evidence="7">
    <location>
        <begin position="449"/>
        <end position="471"/>
    </location>
</feature>
<keyword evidence="5 7" id="KW-0472">Membrane</keyword>
<evidence type="ECO:0000256" key="4">
    <source>
        <dbReference type="ARBA" id="ARBA00022989"/>
    </source>
</evidence>
<feature type="transmembrane region" description="Helical" evidence="7">
    <location>
        <begin position="371"/>
        <end position="389"/>
    </location>
</feature>
<dbReference type="GO" id="GO:0015205">
    <property type="term" value="F:nucleobase transmembrane transporter activity"/>
    <property type="evidence" value="ECO:0000318"/>
    <property type="project" value="GO_Central"/>
</dbReference>
<dbReference type="InterPro" id="IPR045225">
    <property type="entry name" value="Uracil/uridine/allantoin_perm"/>
</dbReference>
<dbReference type="NCBIfam" id="TIGR00800">
    <property type="entry name" value="ncs1"/>
    <property type="match status" value="1"/>
</dbReference>
<dbReference type="InterPro" id="IPR012681">
    <property type="entry name" value="NCS1"/>
</dbReference>
<dbReference type="EMBL" id="KE651166">
    <property type="protein sequence ID" value="EEB07067.2"/>
    <property type="molecule type" value="Genomic_DNA"/>
</dbReference>
<evidence type="ECO:0000256" key="7">
    <source>
        <dbReference type="SAM" id="Phobius"/>
    </source>
</evidence>
<dbReference type="AlphaFoldDB" id="B6K1N6"/>
<comment type="subcellular location">
    <subcellularLocation>
        <location evidence="1">Membrane</location>
        <topology evidence="1">Multi-pass membrane protein</topology>
    </subcellularLocation>
</comment>
<dbReference type="InterPro" id="IPR001248">
    <property type="entry name" value="Pur-cyt_permease"/>
</dbReference>
<dbReference type="PANTHER" id="PTHR30618">
    <property type="entry name" value="NCS1 FAMILY PURINE/PYRIMIDINE TRANSPORTER"/>
    <property type="match status" value="1"/>
</dbReference>
<dbReference type="CDD" id="cd11482">
    <property type="entry name" value="SLC-NCS1sbd_NRT1-like"/>
    <property type="match status" value="1"/>
</dbReference>
<keyword evidence="3 7" id="KW-0812">Transmembrane</keyword>
<accession>B6K1N6</accession>
<dbReference type="OMA" id="GWNWRAV"/>
<reference evidence="8 9" key="1">
    <citation type="journal article" date="2011" name="Science">
        <title>Comparative functional genomics of the fission yeasts.</title>
        <authorList>
            <person name="Rhind N."/>
            <person name="Chen Z."/>
            <person name="Yassour M."/>
            <person name="Thompson D.A."/>
            <person name="Haas B.J."/>
            <person name="Habib N."/>
            <person name="Wapinski I."/>
            <person name="Roy S."/>
            <person name="Lin M.F."/>
            <person name="Heiman D.I."/>
            <person name="Young S.K."/>
            <person name="Furuya K."/>
            <person name="Guo Y."/>
            <person name="Pidoux A."/>
            <person name="Chen H.M."/>
            <person name="Robbertse B."/>
            <person name="Goldberg J.M."/>
            <person name="Aoki K."/>
            <person name="Bayne E.H."/>
            <person name="Berlin A.M."/>
            <person name="Desjardins C.A."/>
            <person name="Dobbs E."/>
            <person name="Dukaj L."/>
            <person name="Fan L."/>
            <person name="FitzGerald M.G."/>
            <person name="French C."/>
            <person name="Gujja S."/>
            <person name="Hansen K."/>
            <person name="Keifenheim D."/>
            <person name="Levin J.Z."/>
            <person name="Mosher R.A."/>
            <person name="Mueller C.A."/>
            <person name="Pfiffner J."/>
            <person name="Priest M."/>
            <person name="Russ C."/>
            <person name="Smialowska A."/>
            <person name="Swoboda P."/>
            <person name="Sykes S.M."/>
            <person name="Vaughn M."/>
            <person name="Vengrova S."/>
            <person name="Yoder R."/>
            <person name="Zeng Q."/>
            <person name="Allshire R."/>
            <person name="Baulcombe D."/>
            <person name="Birren B.W."/>
            <person name="Brown W."/>
            <person name="Ekwall K."/>
            <person name="Kellis M."/>
            <person name="Leatherwood J."/>
            <person name="Levin H."/>
            <person name="Margalit H."/>
            <person name="Martienssen R."/>
            <person name="Nieduszynski C.A."/>
            <person name="Spatafora J.W."/>
            <person name="Friedman N."/>
            <person name="Dalgaard J.Z."/>
            <person name="Baumann P."/>
            <person name="Niki H."/>
            <person name="Regev A."/>
            <person name="Nusbaum C."/>
        </authorList>
    </citation>
    <scope>NUCLEOTIDE SEQUENCE [LARGE SCALE GENOMIC DNA]</scope>
    <source>
        <strain evidence="9">yFS275 / FY16936</strain>
    </source>
</reference>
<feature type="transmembrane region" description="Helical" evidence="7">
    <location>
        <begin position="326"/>
        <end position="350"/>
    </location>
</feature>
<dbReference type="FunFam" id="1.10.4160.10:FF:000001">
    <property type="entry name" value="Uracil permease, putative"/>
    <property type="match status" value="1"/>
</dbReference>
<gene>
    <name evidence="8" type="ORF">SJAG_02147</name>
</gene>
<evidence type="ECO:0000313" key="9">
    <source>
        <dbReference type="Proteomes" id="UP000001744"/>
    </source>
</evidence>
<feature type="transmembrane region" description="Helical" evidence="7">
    <location>
        <begin position="281"/>
        <end position="306"/>
    </location>
</feature>
<protein>
    <submittedName>
        <fullName evidence="8">Uracil permease</fullName>
    </submittedName>
</protein>
<keyword evidence="4 7" id="KW-1133">Transmembrane helix</keyword>
<evidence type="ECO:0000256" key="5">
    <source>
        <dbReference type="ARBA" id="ARBA00023136"/>
    </source>
</evidence>
<dbReference type="RefSeq" id="XP_002173360.2">
    <property type="nucleotide sequence ID" value="XM_002173324.2"/>
</dbReference>
<feature type="transmembrane region" description="Helical" evidence="7">
    <location>
        <begin position="133"/>
        <end position="155"/>
    </location>
</feature>
<organism evidence="8 9">
    <name type="scientific">Schizosaccharomyces japonicus (strain yFS275 / FY16936)</name>
    <name type="common">Fission yeast</name>
    <dbReference type="NCBI Taxonomy" id="402676"/>
    <lineage>
        <taxon>Eukaryota</taxon>
        <taxon>Fungi</taxon>
        <taxon>Dikarya</taxon>
        <taxon>Ascomycota</taxon>
        <taxon>Taphrinomycotina</taxon>
        <taxon>Schizosaccharomycetes</taxon>
        <taxon>Schizosaccharomycetales</taxon>
        <taxon>Schizosaccharomycetaceae</taxon>
        <taxon>Schizosaccharomyces</taxon>
    </lineage>
</organism>
<proteinExistence type="inferred from homology"/>
<comment type="similarity">
    <text evidence="2">Belongs to the purine-cytosine permease (2.A.39) family.</text>
</comment>
<dbReference type="eggNOG" id="KOG2466">
    <property type="taxonomic scope" value="Eukaryota"/>
</dbReference>
<evidence type="ECO:0000256" key="1">
    <source>
        <dbReference type="ARBA" id="ARBA00004141"/>
    </source>
</evidence>
<feature type="transmembrane region" description="Helical" evidence="7">
    <location>
        <begin position="106"/>
        <end position="126"/>
    </location>
</feature>
<dbReference type="Proteomes" id="UP000001744">
    <property type="component" value="Unassembled WGS sequence"/>
</dbReference>
<dbReference type="Gene3D" id="1.10.4160.10">
    <property type="entry name" value="Hydantoin permease"/>
    <property type="match status" value="1"/>
</dbReference>
<dbReference type="VEuPathDB" id="FungiDB:SJAG_02147"/>
<dbReference type="HOGENOM" id="CLU_021555_2_0_1"/>
<dbReference type="Pfam" id="PF02133">
    <property type="entry name" value="Transp_cyt_pur"/>
    <property type="match status" value="1"/>
</dbReference>
<dbReference type="PANTHER" id="PTHR30618:SF2">
    <property type="entry name" value="ALLANTOIN PERMEASE-RELATED"/>
    <property type="match status" value="1"/>
</dbReference>
<feature type="transmembrane region" description="Helical" evidence="7">
    <location>
        <begin position="200"/>
        <end position="220"/>
    </location>
</feature>
<dbReference type="GeneID" id="7052076"/>
<sequence>MEFKKLLSKIAYYLEVEHVPGSTQLERYLRSSDLLPVEPARRQWHFKNFVFFWLAECININTWMVASTMIQGGLSWWEAWVCVWIGFIIAASFLVLAAHIGATYHIGFPVIVRAPFGIFGALWPVLNRTVMACIWYGVQAWIGGECVTLMIRAIWPSYVNMKNTMGSSGTTTYAWVSFFIFWLCSLPALWFPVHKIRHLFTVKSVIVPIAAILFFVWAVVKAHGLGPIVNQSGTLHGSDHVWAWIKGIMSCICSFCTLILNNADFSRFASSPKTAVLSQLVTIPLGFGVTCFIGLIVGSASQTIYGKSLWDPLELLSEFLYHTHSHAVRTGVFFLAFSFAFAQLGVNVSANSVSAGSDMTALFPRFINIRRGSYVCAIVGIAMCPWKLLSSGSKFTTVLSAYSVFLSSFCGTISADYFIVRKGYYSLPDLFEGKNSAYWYHFGVSWRGFLAYLLGVGINIVGFVGAVGATVPETATHIYDLSFFGGFIVSFVAYIIICTIAPIKPVGDKYLTEPVSEIEAYISDLSHVFPRSSVDDDASSSQGTTPSLKKESDVGMEIKSL</sequence>